<reference evidence="4" key="1">
    <citation type="submission" date="2017-04" db="EMBL/GenBank/DDBJ databases">
        <title>Population genomics of picophytoplankton unveils novel chromosome hypervariability.</title>
        <authorList>
            <consortium name="DOE Joint Genome Institute"/>
            <person name="Blanc-Mathieu R."/>
            <person name="Krasovec M."/>
            <person name="Hebrard M."/>
            <person name="Yau S."/>
            <person name="Desgranges E."/>
            <person name="Martin J."/>
            <person name="Schackwitz W."/>
            <person name="Kuo A."/>
            <person name="Salin G."/>
            <person name="Donnadieu C."/>
            <person name="Desdevises Y."/>
            <person name="Sanchez-Ferandin S."/>
            <person name="Moreau H."/>
            <person name="Rivals E."/>
            <person name="Grigoriev I.V."/>
            <person name="Grimsley N."/>
            <person name="Eyre-Walker A."/>
            <person name="Piganeau G."/>
        </authorList>
    </citation>
    <scope>NUCLEOTIDE SEQUENCE [LARGE SCALE GENOMIC DNA]</scope>
    <source>
        <strain evidence="4">RCC 1115</strain>
    </source>
</reference>
<evidence type="ECO:0000313" key="4">
    <source>
        <dbReference type="EMBL" id="OUS48079.1"/>
    </source>
</evidence>
<sequence length="481" mass="47990">MGAATSPDAVRAQRERAKRALESLKHTGALARQGSLSGSERSDQCFDWSRGSCARGESCRFAHDGTPGGNVNASGGRTGSPHRVAAGVCFDHAKGTCKRGDQCRFSHDVAAVAAFAKIASASGSPTSSPTNGRVGTVNIPKPLPIAGALSAALRPMVKAEPAPAPAPIVQRSGAIDYASAAKAGVVGAAEGSFAAALVGKKTPSGDNVATAGVPAASPPPPAVEKHPALTASGASVPAPRFPAPNGGVTVGVPAVPVMGDANGLPKPSYQFGTGSMVAGDYATEDRAGQGANGSSLGSRSAPKQYPKPEFAFGSGTTGTPLETNAVPGASESFVPPVPAGPPPEANQRPQATPGFGFGQPGFGLAQPEKAAPHANFWGGHAQSPTNGVVVQNGAGADGSSQLGSEWDMSGMGMEGLVEDYSKLGTYDALGGDSPFSVGLGYSLFSPAVSQQQDGAGYQQQGQSQPVSNLWGSSSSFSGAGW</sequence>
<proteinExistence type="predicted"/>
<dbReference type="Proteomes" id="UP000195557">
    <property type="component" value="Unassembled WGS sequence"/>
</dbReference>
<feature type="region of interest" description="Disordered" evidence="2">
    <location>
        <begin position="1"/>
        <end position="46"/>
    </location>
</feature>
<keyword evidence="1" id="KW-0863">Zinc-finger</keyword>
<feature type="zinc finger region" description="C3H1-type" evidence="1">
    <location>
        <begin position="39"/>
        <end position="66"/>
    </location>
</feature>
<dbReference type="eggNOG" id="KOG2494">
    <property type="taxonomic scope" value="Eukaryota"/>
</dbReference>
<name>A0A1Y5IER5_OSTTA</name>
<feature type="compositionally biased region" description="Low complexity" evidence="2">
    <location>
        <begin position="471"/>
        <end position="481"/>
    </location>
</feature>
<dbReference type="GO" id="GO:0008270">
    <property type="term" value="F:zinc ion binding"/>
    <property type="evidence" value="ECO:0007669"/>
    <property type="project" value="UniProtKB-KW"/>
</dbReference>
<dbReference type="SMART" id="SM00356">
    <property type="entry name" value="ZnF_C3H1"/>
    <property type="match status" value="2"/>
</dbReference>
<feature type="region of interest" description="Disordered" evidence="2">
    <location>
        <begin position="450"/>
        <end position="481"/>
    </location>
</feature>
<dbReference type="InterPro" id="IPR000571">
    <property type="entry name" value="Znf_CCCH"/>
</dbReference>
<feature type="domain" description="C3H1-type" evidence="3">
    <location>
        <begin position="39"/>
        <end position="66"/>
    </location>
</feature>
<dbReference type="AlphaFoldDB" id="A0A1Y5IER5"/>
<keyword evidence="1" id="KW-0479">Metal-binding</keyword>
<accession>A0A1Y5IER5</accession>
<feature type="compositionally biased region" description="Pro residues" evidence="2">
    <location>
        <begin position="335"/>
        <end position="344"/>
    </location>
</feature>
<evidence type="ECO:0000256" key="2">
    <source>
        <dbReference type="SAM" id="MobiDB-lite"/>
    </source>
</evidence>
<evidence type="ECO:0000259" key="3">
    <source>
        <dbReference type="PROSITE" id="PS50103"/>
    </source>
</evidence>
<gene>
    <name evidence="4" type="ORF">BE221DRAFT_91550</name>
</gene>
<feature type="region of interest" description="Disordered" evidence="2">
    <location>
        <begin position="285"/>
        <end position="402"/>
    </location>
</feature>
<feature type="compositionally biased region" description="Basic and acidic residues" evidence="2">
    <location>
        <begin position="11"/>
        <end position="25"/>
    </location>
</feature>
<dbReference type="EMBL" id="KZ155776">
    <property type="protein sequence ID" value="OUS48079.1"/>
    <property type="molecule type" value="Genomic_DNA"/>
</dbReference>
<keyword evidence="1" id="KW-0862">Zinc</keyword>
<feature type="zinc finger region" description="C3H1-type" evidence="1">
    <location>
        <begin position="83"/>
        <end position="110"/>
    </location>
</feature>
<feature type="compositionally biased region" description="Low complexity" evidence="2">
    <location>
        <begin position="450"/>
        <end position="464"/>
    </location>
</feature>
<evidence type="ECO:0000256" key="1">
    <source>
        <dbReference type="PROSITE-ProRule" id="PRU00723"/>
    </source>
</evidence>
<dbReference type="Gene3D" id="3.30.1370.210">
    <property type="match status" value="1"/>
</dbReference>
<organism evidence="4">
    <name type="scientific">Ostreococcus tauri</name>
    <name type="common">Marine green alga</name>
    <dbReference type="NCBI Taxonomy" id="70448"/>
    <lineage>
        <taxon>Eukaryota</taxon>
        <taxon>Viridiplantae</taxon>
        <taxon>Chlorophyta</taxon>
        <taxon>Mamiellophyceae</taxon>
        <taxon>Mamiellales</taxon>
        <taxon>Bathycoccaceae</taxon>
        <taxon>Ostreococcus</taxon>
    </lineage>
</organism>
<dbReference type="PROSITE" id="PS50103">
    <property type="entry name" value="ZF_C3H1"/>
    <property type="match status" value="2"/>
</dbReference>
<protein>
    <recommendedName>
        <fullName evidence="3">C3H1-type domain-containing protein</fullName>
    </recommendedName>
</protein>
<feature type="domain" description="C3H1-type" evidence="3">
    <location>
        <begin position="83"/>
        <end position="110"/>
    </location>
</feature>
<dbReference type="Pfam" id="PF00642">
    <property type="entry name" value="zf-CCCH"/>
    <property type="match status" value="2"/>
</dbReference>